<keyword evidence="3" id="KW-1185">Reference proteome</keyword>
<proteinExistence type="predicted"/>
<keyword evidence="1" id="KW-0472">Membrane</keyword>
<dbReference type="RefSeq" id="WP_214787853.1">
    <property type="nucleotide sequence ID" value="NZ_JANIEL010000079.1"/>
</dbReference>
<accession>A0ABW2PKW6</accession>
<evidence type="ECO:0000313" key="3">
    <source>
        <dbReference type="Proteomes" id="UP001596439"/>
    </source>
</evidence>
<reference evidence="3" key="1">
    <citation type="journal article" date="2019" name="Int. J. Syst. Evol. Microbiol.">
        <title>The Global Catalogue of Microorganisms (GCM) 10K type strain sequencing project: providing services to taxonomists for standard genome sequencing and annotation.</title>
        <authorList>
            <consortium name="The Broad Institute Genomics Platform"/>
            <consortium name="The Broad Institute Genome Sequencing Center for Infectious Disease"/>
            <person name="Wu L."/>
            <person name="Ma J."/>
        </authorList>
    </citation>
    <scope>NUCLEOTIDE SEQUENCE [LARGE SCALE GENOMIC DNA]</scope>
    <source>
        <strain evidence="3">CCUG 55590</strain>
    </source>
</reference>
<protein>
    <submittedName>
        <fullName evidence="2">Uncharacterized protein</fullName>
    </submittedName>
</protein>
<dbReference type="EMBL" id="JBHTCE010000001">
    <property type="protein sequence ID" value="MFC7389714.1"/>
    <property type="molecule type" value="Genomic_DNA"/>
</dbReference>
<feature type="transmembrane region" description="Helical" evidence="1">
    <location>
        <begin position="27"/>
        <end position="47"/>
    </location>
</feature>
<gene>
    <name evidence="2" type="ORF">ACFQO8_06115</name>
</gene>
<dbReference type="Proteomes" id="UP001596439">
    <property type="component" value="Unassembled WGS sequence"/>
</dbReference>
<name>A0ABW2PKW6_9BACL</name>
<evidence type="ECO:0000256" key="1">
    <source>
        <dbReference type="SAM" id="Phobius"/>
    </source>
</evidence>
<sequence>MTRSYVFVLLAVFGLFSLQLYGENVPYGTFISIALIGFIIVLTIFQLKRKPNH</sequence>
<keyword evidence="1" id="KW-0812">Transmembrane</keyword>
<feature type="transmembrane region" description="Helical" evidence="1">
    <location>
        <begin position="5"/>
        <end position="21"/>
    </location>
</feature>
<keyword evidence="1" id="KW-1133">Transmembrane helix</keyword>
<organism evidence="2 3">
    <name type="scientific">Exiguobacterium aestuarii</name>
    <dbReference type="NCBI Taxonomy" id="273527"/>
    <lineage>
        <taxon>Bacteria</taxon>
        <taxon>Bacillati</taxon>
        <taxon>Bacillota</taxon>
        <taxon>Bacilli</taxon>
        <taxon>Bacillales</taxon>
        <taxon>Bacillales Family XII. Incertae Sedis</taxon>
        <taxon>Exiguobacterium</taxon>
    </lineage>
</organism>
<evidence type="ECO:0000313" key="2">
    <source>
        <dbReference type="EMBL" id="MFC7389714.1"/>
    </source>
</evidence>
<comment type="caution">
    <text evidence="2">The sequence shown here is derived from an EMBL/GenBank/DDBJ whole genome shotgun (WGS) entry which is preliminary data.</text>
</comment>